<keyword evidence="2" id="KW-1185">Reference proteome</keyword>
<name>A0A4Y2EQM7_ARAVE</name>
<gene>
    <name evidence="1" type="ORF">AVEN_52619_1</name>
</gene>
<dbReference type="OrthoDB" id="6469589at2759"/>
<accession>A0A4Y2EQM7</accession>
<dbReference type="EMBL" id="BGPR01000669">
    <property type="protein sequence ID" value="GBM30827.1"/>
    <property type="molecule type" value="Genomic_DNA"/>
</dbReference>
<dbReference type="Proteomes" id="UP000499080">
    <property type="component" value="Unassembled WGS sequence"/>
</dbReference>
<proteinExistence type="predicted"/>
<dbReference type="AlphaFoldDB" id="A0A4Y2EQM7"/>
<sequence length="91" mass="10140">MDAKDLQSTLAYGMKYEAARNVSKMSRHVRLMKIEGDTGKEKEDKFESLLKTLKKVTNSLAVLGRNTLLDEIRTCLLGSAIDSGMCRESAK</sequence>
<organism evidence="1 2">
    <name type="scientific">Araneus ventricosus</name>
    <name type="common">Orbweaver spider</name>
    <name type="synonym">Epeira ventricosa</name>
    <dbReference type="NCBI Taxonomy" id="182803"/>
    <lineage>
        <taxon>Eukaryota</taxon>
        <taxon>Metazoa</taxon>
        <taxon>Ecdysozoa</taxon>
        <taxon>Arthropoda</taxon>
        <taxon>Chelicerata</taxon>
        <taxon>Arachnida</taxon>
        <taxon>Araneae</taxon>
        <taxon>Araneomorphae</taxon>
        <taxon>Entelegynae</taxon>
        <taxon>Araneoidea</taxon>
        <taxon>Araneidae</taxon>
        <taxon>Araneus</taxon>
    </lineage>
</organism>
<protein>
    <submittedName>
        <fullName evidence="1">Uncharacterized protein</fullName>
    </submittedName>
</protein>
<reference evidence="1 2" key="1">
    <citation type="journal article" date="2019" name="Sci. Rep.">
        <title>Orb-weaving spider Araneus ventricosus genome elucidates the spidroin gene catalogue.</title>
        <authorList>
            <person name="Kono N."/>
            <person name="Nakamura H."/>
            <person name="Ohtoshi R."/>
            <person name="Moran D.A.P."/>
            <person name="Shinohara A."/>
            <person name="Yoshida Y."/>
            <person name="Fujiwara M."/>
            <person name="Mori M."/>
            <person name="Tomita M."/>
            <person name="Arakawa K."/>
        </authorList>
    </citation>
    <scope>NUCLEOTIDE SEQUENCE [LARGE SCALE GENOMIC DNA]</scope>
</reference>
<comment type="caution">
    <text evidence="1">The sequence shown here is derived from an EMBL/GenBank/DDBJ whole genome shotgun (WGS) entry which is preliminary data.</text>
</comment>
<evidence type="ECO:0000313" key="2">
    <source>
        <dbReference type="Proteomes" id="UP000499080"/>
    </source>
</evidence>
<evidence type="ECO:0000313" key="1">
    <source>
        <dbReference type="EMBL" id="GBM30827.1"/>
    </source>
</evidence>